<comment type="similarity">
    <text evidence="1 4">Belongs to the aldehyde dehydrogenase family.</text>
</comment>
<dbReference type="RefSeq" id="WP_283174509.1">
    <property type="nucleotide sequence ID" value="NZ_JAPNOA010000039.1"/>
</dbReference>
<dbReference type="Gene3D" id="3.40.309.10">
    <property type="entry name" value="Aldehyde Dehydrogenase, Chain A, domain 2"/>
    <property type="match status" value="1"/>
</dbReference>
<dbReference type="InterPro" id="IPR016160">
    <property type="entry name" value="Ald_DH_CS_CYS"/>
</dbReference>
<organism evidence="6 7">
    <name type="scientific">Parathalassolituus penaei</name>
    <dbReference type="NCBI Taxonomy" id="2997323"/>
    <lineage>
        <taxon>Bacteria</taxon>
        <taxon>Pseudomonadati</taxon>
        <taxon>Pseudomonadota</taxon>
        <taxon>Gammaproteobacteria</taxon>
        <taxon>Oceanospirillales</taxon>
        <taxon>Oceanospirillaceae</taxon>
        <taxon>Parathalassolituus</taxon>
    </lineage>
</organism>
<comment type="caution">
    <text evidence="6">The sequence shown here is derived from an EMBL/GenBank/DDBJ whole genome shotgun (WGS) entry which is preliminary data.</text>
</comment>
<dbReference type="InterPro" id="IPR015590">
    <property type="entry name" value="Aldehyde_DH_dom"/>
</dbReference>
<sequence>MYFFNNIAGGQVLSTSERLLVTNPSTLDMAGEAPKASLEQLDQVIAAATAAFPGWSALSDGERQQYCMKVADKLEAHHEELARILTTEQGKPMGAMGSMFEIGGAIAWTRYTASLEVPVDVLQDDANGRVEMHRKPLGVVGSITPWNWPVLIAIWHIIPAIRTGNTVVCKPSPYTPLSTLRMIELMNEVLPAGVVNSITGGDELGGALSGHAAVQKIVFTGSTATGKKVMRSSSETLKRLTLELGGNDAGIVLPDADPAAIAPGLFWGAFNNNGQTCAALKRLYVHESQYEAVCDALVAFASTVVVGDGFNEKSELGPVQNRMQFDKVNQLVRASIEGGSRVLLGGPVDDSNTLFFPITLIATNNPDDPLVHEEQFGPVLPIIPYSDLDAVVAAANNNDNGLGGSVWTNNLESARAVAGRLECGSVWINKHGAIQPNVPFGGVKCSGIGVEFGQEGLLANTNIQVVFLPASA</sequence>
<dbReference type="Gene3D" id="3.40.605.10">
    <property type="entry name" value="Aldehyde Dehydrogenase, Chain A, domain 1"/>
    <property type="match status" value="1"/>
</dbReference>
<dbReference type="InterPro" id="IPR016161">
    <property type="entry name" value="Ald_DH/histidinol_DH"/>
</dbReference>
<gene>
    <name evidence="6" type="ORF">OUO13_13985</name>
</gene>
<dbReference type="FunFam" id="3.40.605.10:FF:000007">
    <property type="entry name" value="NAD/NADP-dependent betaine aldehyde dehydrogenase"/>
    <property type="match status" value="1"/>
</dbReference>
<dbReference type="GO" id="GO:0016620">
    <property type="term" value="F:oxidoreductase activity, acting on the aldehyde or oxo group of donors, NAD or NADP as acceptor"/>
    <property type="evidence" value="ECO:0007669"/>
    <property type="project" value="InterPro"/>
</dbReference>
<feature type="domain" description="Aldehyde dehydrogenase" evidence="5">
    <location>
        <begin position="15"/>
        <end position="466"/>
    </location>
</feature>
<keyword evidence="7" id="KW-1185">Reference proteome</keyword>
<dbReference type="Pfam" id="PF00171">
    <property type="entry name" value="Aldedh"/>
    <property type="match status" value="1"/>
</dbReference>
<dbReference type="InterPro" id="IPR016163">
    <property type="entry name" value="Ald_DH_C"/>
</dbReference>
<dbReference type="EMBL" id="JAPNOA010000039">
    <property type="protein sequence ID" value="MCY0966301.1"/>
    <property type="molecule type" value="Genomic_DNA"/>
</dbReference>
<dbReference type="Proteomes" id="UP001150830">
    <property type="component" value="Unassembled WGS sequence"/>
</dbReference>
<dbReference type="AlphaFoldDB" id="A0A9X3EL16"/>
<dbReference type="InterPro" id="IPR016162">
    <property type="entry name" value="Ald_DH_N"/>
</dbReference>
<dbReference type="CDD" id="cd07106">
    <property type="entry name" value="ALDH_AldA-AAD23400"/>
    <property type="match status" value="1"/>
</dbReference>
<evidence type="ECO:0000313" key="7">
    <source>
        <dbReference type="Proteomes" id="UP001150830"/>
    </source>
</evidence>
<accession>A0A9X3EL16</accession>
<dbReference type="InterPro" id="IPR029510">
    <property type="entry name" value="Ald_DH_CS_GLU"/>
</dbReference>
<dbReference type="PROSITE" id="PS00070">
    <property type="entry name" value="ALDEHYDE_DEHYDR_CYS"/>
    <property type="match status" value="1"/>
</dbReference>
<evidence type="ECO:0000259" key="5">
    <source>
        <dbReference type="Pfam" id="PF00171"/>
    </source>
</evidence>
<name>A0A9X3EL16_9GAMM</name>
<protein>
    <submittedName>
        <fullName evidence="6">Aldehyde dehydrogenase family protein</fullName>
    </submittedName>
</protein>
<evidence type="ECO:0000313" key="6">
    <source>
        <dbReference type="EMBL" id="MCY0966301.1"/>
    </source>
</evidence>
<dbReference type="PANTHER" id="PTHR11699">
    <property type="entry name" value="ALDEHYDE DEHYDROGENASE-RELATED"/>
    <property type="match status" value="1"/>
</dbReference>
<evidence type="ECO:0000256" key="3">
    <source>
        <dbReference type="PROSITE-ProRule" id="PRU10007"/>
    </source>
</evidence>
<evidence type="ECO:0000256" key="1">
    <source>
        <dbReference type="ARBA" id="ARBA00009986"/>
    </source>
</evidence>
<dbReference type="SUPFAM" id="SSF53720">
    <property type="entry name" value="ALDH-like"/>
    <property type="match status" value="1"/>
</dbReference>
<dbReference type="InterPro" id="IPR044086">
    <property type="entry name" value="LUC3-like"/>
</dbReference>
<evidence type="ECO:0000256" key="4">
    <source>
        <dbReference type="RuleBase" id="RU003345"/>
    </source>
</evidence>
<feature type="active site" evidence="3">
    <location>
        <position position="243"/>
    </location>
</feature>
<dbReference type="PROSITE" id="PS00687">
    <property type="entry name" value="ALDEHYDE_DEHYDR_GLU"/>
    <property type="match status" value="1"/>
</dbReference>
<keyword evidence="2 4" id="KW-0560">Oxidoreductase</keyword>
<evidence type="ECO:0000256" key="2">
    <source>
        <dbReference type="ARBA" id="ARBA00023002"/>
    </source>
</evidence>
<reference evidence="6" key="1">
    <citation type="submission" date="2022-11" db="EMBL/GenBank/DDBJ databases">
        <title>Parathalassolutuus dongxingensis gen. nov., sp. nov., a novel member of family Oceanospirillaceae isolated from a coastal shrimp pond in Guangxi, China.</title>
        <authorList>
            <person name="Chen H."/>
        </authorList>
    </citation>
    <scope>NUCLEOTIDE SEQUENCE</scope>
    <source>
        <strain evidence="6">G-43</strain>
    </source>
</reference>
<proteinExistence type="inferred from homology"/>